<evidence type="ECO:0000313" key="2">
    <source>
        <dbReference type="EMBL" id="MFD2092866.1"/>
    </source>
</evidence>
<dbReference type="RefSeq" id="WP_376877601.1">
    <property type="nucleotide sequence ID" value="NZ_JBHUHP010000015.1"/>
</dbReference>
<dbReference type="Proteomes" id="UP001597402">
    <property type="component" value="Unassembled WGS sequence"/>
</dbReference>
<reference evidence="3" key="1">
    <citation type="journal article" date="2019" name="Int. J. Syst. Evol. Microbiol.">
        <title>The Global Catalogue of Microorganisms (GCM) 10K type strain sequencing project: providing services to taxonomists for standard genome sequencing and annotation.</title>
        <authorList>
            <consortium name="The Broad Institute Genomics Platform"/>
            <consortium name="The Broad Institute Genome Sequencing Center for Infectious Disease"/>
            <person name="Wu L."/>
            <person name="Ma J."/>
        </authorList>
    </citation>
    <scope>NUCLEOTIDE SEQUENCE [LARGE SCALE GENOMIC DNA]</scope>
    <source>
        <strain evidence="3">JCM 3338</strain>
    </source>
</reference>
<dbReference type="EMBL" id="JBHUHP010000015">
    <property type="protein sequence ID" value="MFD2092866.1"/>
    <property type="molecule type" value="Genomic_DNA"/>
</dbReference>
<evidence type="ECO:0000256" key="1">
    <source>
        <dbReference type="SAM" id="MobiDB-lite"/>
    </source>
</evidence>
<feature type="region of interest" description="Disordered" evidence="1">
    <location>
        <begin position="16"/>
        <end position="45"/>
    </location>
</feature>
<organism evidence="2 3">
    <name type="scientific">Blastococcus deserti</name>
    <dbReference type="NCBI Taxonomy" id="2259033"/>
    <lineage>
        <taxon>Bacteria</taxon>
        <taxon>Bacillati</taxon>
        <taxon>Actinomycetota</taxon>
        <taxon>Actinomycetes</taxon>
        <taxon>Geodermatophilales</taxon>
        <taxon>Geodermatophilaceae</taxon>
        <taxon>Blastococcus</taxon>
    </lineage>
</organism>
<evidence type="ECO:0000313" key="3">
    <source>
        <dbReference type="Proteomes" id="UP001597402"/>
    </source>
</evidence>
<keyword evidence="3" id="KW-1185">Reference proteome</keyword>
<sequence length="45" mass="4753">MPPLPAVVAIVAARLPSDETAHPLDRPEAPDVAADRPRDGALERV</sequence>
<name>A0ABW4XBN8_9ACTN</name>
<proteinExistence type="predicted"/>
<comment type="caution">
    <text evidence="2">The sequence shown here is derived from an EMBL/GenBank/DDBJ whole genome shotgun (WGS) entry which is preliminary data.</text>
</comment>
<protein>
    <submittedName>
        <fullName evidence="2">Uncharacterized protein</fullName>
    </submittedName>
</protein>
<accession>A0ABW4XBN8</accession>
<gene>
    <name evidence="2" type="ORF">ACFSHS_14920</name>
</gene>